<dbReference type="PANTHER" id="PTHR43884">
    <property type="entry name" value="ACYL-COA DEHYDROGENASE"/>
    <property type="match status" value="1"/>
</dbReference>
<evidence type="ECO:0000313" key="9">
    <source>
        <dbReference type="Proteomes" id="UP000443843"/>
    </source>
</evidence>
<dbReference type="Gene3D" id="1.20.140.10">
    <property type="entry name" value="Butyryl-CoA Dehydrogenase, subunit A, domain 3"/>
    <property type="match status" value="1"/>
</dbReference>
<protein>
    <recommendedName>
        <fullName evidence="10">Acyl-CoA dehydrogenase</fullName>
    </recommendedName>
</protein>
<evidence type="ECO:0000256" key="1">
    <source>
        <dbReference type="ARBA" id="ARBA00001974"/>
    </source>
</evidence>
<sequence length="336" mass="35360">MPLTTRDSLMIDLTYSDEQSQVASSIQALVTREFPLRRLATPSGGGDLNKWALMAGQGWFGLGLPGDRGGIGYGPVEETILLQQAARGLVTPSLLATILAVRAADALNDAPLRDALLAGDSRAALAFGAAGDGSGRVIQAEGADVFLSWDASGLQLIDARAVSMEPRGSADPSLTLHRFIAPGNGVRRCEDPALVDLAELCAAAVLLGIAEETAARATDYAGTREQFGQPIGRFQSIKHICAEMATRAEALRAQVCYAAIMLDAGTPMAPAEVSAARLVARDYAWLNCEANIQVHGAIGFTQEFDAHFFLKRANLMNLAGPARAESGRMLLARAAG</sequence>
<comment type="cofactor">
    <cofactor evidence="1">
        <name>FAD</name>
        <dbReference type="ChEBI" id="CHEBI:57692"/>
    </cofactor>
</comment>
<dbReference type="AlphaFoldDB" id="A0A844WAP7"/>
<feature type="domain" description="Acyl-CoA dehydrogenase/oxidase C-terminal" evidence="6">
    <location>
        <begin position="200"/>
        <end position="320"/>
    </location>
</feature>
<dbReference type="SUPFAM" id="SSF47203">
    <property type="entry name" value="Acyl-CoA dehydrogenase C-terminal domain-like"/>
    <property type="match status" value="1"/>
</dbReference>
<dbReference type="SUPFAM" id="SSF56645">
    <property type="entry name" value="Acyl-CoA dehydrogenase NM domain-like"/>
    <property type="match status" value="1"/>
</dbReference>
<evidence type="ECO:0000259" key="7">
    <source>
        <dbReference type="Pfam" id="PF02771"/>
    </source>
</evidence>
<dbReference type="InterPro" id="IPR037069">
    <property type="entry name" value="AcylCoA_DH/ox_N_sf"/>
</dbReference>
<evidence type="ECO:0008006" key="10">
    <source>
        <dbReference type="Google" id="ProtNLM"/>
    </source>
</evidence>
<comment type="similarity">
    <text evidence="2">Belongs to the acyl-CoA dehydrogenase family.</text>
</comment>
<dbReference type="Gene3D" id="1.10.540.10">
    <property type="entry name" value="Acyl-CoA dehydrogenase/oxidase, N-terminal domain"/>
    <property type="match status" value="1"/>
</dbReference>
<accession>A0A844WAP7</accession>
<dbReference type="InterPro" id="IPR009075">
    <property type="entry name" value="AcylCo_DH/oxidase_C"/>
</dbReference>
<dbReference type="InterPro" id="IPR036250">
    <property type="entry name" value="AcylCo_DH-like_C"/>
</dbReference>
<keyword evidence="5" id="KW-0560">Oxidoreductase</keyword>
<dbReference type="Pfam" id="PF00441">
    <property type="entry name" value="Acyl-CoA_dh_1"/>
    <property type="match status" value="1"/>
</dbReference>
<gene>
    <name evidence="8" type="ORF">GLS40_08670</name>
</gene>
<dbReference type="InterPro" id="IPR013786">
    <property type="entry name" value="AcylCoA_DH/ox_N"/>
</dbReference>
<dbReference type="Pfam" id="PF02771">
    <property type="entry name" value="Acyl-CoA_dh_N"/>
    <property type="match status" value="1"/>
</dbReference>
<keyword evidence="4" id="KW-0274">FAD</keyword>
<evidence type="ECO:0000256" key="4">
    <source>
        <dbReference type="ARBA" id="ARBA00022827"/>
    </source>
</evidence>
<organism evidence="8 9">
    <name type="scientific">Pseudooceanicola pacificus</name>
    <dbReference type="NCBI Taxonomy" id="2676438"/>
    <lineage>
        <taxon>Bacteria</taxon>
        <taxon>Pseudomonadati</taxon>
        <taxon>Pseudomonadota</taxon>
        <taxon>Alphaproteobacteria</taxon>
        <taxon>Rhodobacterales</taxon>
        <taxon>Paracoccaceae</taxon>
        <taxon>Pseudooceanicola</taxon>
    </lineage>
</organism>
<evidence type="ECO:0000313" key="8">
    <source>
        <dbReference type="EMBL" id="MWB78093.1"/>
    </source>
</evidence>
<dbReference type="EMBL" id="WNXQ01000004">
    <property type="protein sequence ID" value="MWB78093.1"/>
    <property type="molecule type" value="Genomic_DNA"/>
</dbReference>
<comment type="caution">
    <text evidence="8">The sequence shown here is derived from an EMBL/GenBank/DDBJ whole genome shotgun (WGS) entry which is preliminary data.</text>
</comment>
<evidence type="ECO:0000256" key="3">
    <source>
        <dbReference type="ARBA" id="ARBA00022630"/>
    </source>
</evidence>
<keyword evidence="9" id="KW-1185">Reference proteome</keyword>
<feature type="domain" description="Acyl-CoA dehydrogenase/oxidase N-terminal" evidence="7">
    <location>
        <begin position="16"/>
        <end position="93"/>
    </location>
</feature>
<dbReference type="Proteomes" id="UP000443843">
    <property type="component" value="Unassembled WGS sequence"/>
</dbReference>
<evidence type="ECO:0000259" key="6">
    <source>
        <dbReference type="Pfam" id="PF00441"/>
    </source>
</evidence>
<name>A0A844WAP7_9RHOB</name>
<keyword evidence="3" id="KW-0285">Flavoprotein</keyword>
<evidence type="ECO:0000256" key="5">
    <source>
        <dbReference type="ARBA" id="ARBA00023002"/>
    </source>
</evidence>
<evidence type="ECO:0000256" key="2">
    <source>
        <dbReference type="ARBA" id="ARBA00009347"/>
    </source>
</evidence>
<dbReference type="GO" id="GO:0050660">
    <property type="term" value="F:flavin adenine dinucleotide binding"/>
    <property type="evidence" value="ECO:0007669"/>
    <property type="project" value="InterPro"/>
</dbReference>
<dbReference type="InterPro" id="IPR009100">
    <property type="entry name" value="AcylCoA_DH/oxidase_NM_dom_sf"/>
</dbReference>
<dbReference type="PANTHER" id="PTHR43884:SF20">
    <property type="entry name" value="ACYL-COA DEHYDROGENASE FADE28"/>
    <property type="match status" value="1"/>
</dbReference>
<dbReference type="GO" id="GO:0003995">
    <property type="term" value="F:acyl-CoA dehydrogenase activity"/>
    <property type="evidence" value="ECO:0007669"/>
    <property type="project" value="TreeGrafter"/>
</dbReference>
<reference evidence="8 9" key="1">
    <citation type="submission" date="2019-11" db="EMBL/GenBank/DDBJ databases">
        <title>Pseudooceanicola pacifica sp. nov., isolated from deep-sea sediment of the Pacific Ocean.</title>
        <authorList>
            <person name="Lyu L."/>
        </authorList>
    </citation>
    <scope>NUCLEOTIDE SEQUENCE [LARGE SCALE GENOMIC DNA]</scope>
    <source>
        <strain evidence="8 9">216_PA32_1</strain>
    </source>
</reference>
<proteinExistence type="inferred from homology"/>